<dbReference type="AlphaFoldDB" id="C9LLU5"/>
<name>C9LLU5_9FIRM</name>
<accession>C9LLU5</accession>
<gene>
    <name evidence="1" type="ORF">GCWU000321_00476</name>
</gene>
<sequence>MVKSTECIIISFTEDGNGRRRRGLYEYLLTYMQNIDRICTLIILFEIWRWEYVQ</sequence>
<dbReference type="HOGENOM" id="CLU_3042819_0_0_9"/>
<dbReference type="EMBL" id="ACIM02000001">
    <property type="protein sequence ID" value="EEW96531.1"/>
    <property type="molecule type" value="Genomic_DNA"/>
</dbReference>
<protein>
    <submittedName>
        <fullName evidence="1">Uncharacterized protein</fullName>
    </submittedName>
</protein>
<dbReference type="STRING" id="592028.GCWU000321_00476"/>
<organism evidence="1 2">
    <name type="scientific">Dialister invisus DSM 15470</name>
    <dbReference type="NCBI Taxonomy" id="592028"/>
    <lineage>
        <taxon>Bacteria</taxon>
        <taxon>Bacillati</taxon>
        <taxon>Bacillota</taxon>
        <taxon>Negativicutes</taxon>
        <taxon>Veillonellales</taxon>
        <taxon>Veillonellaceae</taxon>
        <taxon>Dialister</taxon>
    </lineage>
</organism>
<dbReference type="Proteomes" id="UP000004736">
    <property type="component" value="Unassembled WGS sequence"/>
</dbReference>
<evidence type="ECO:0000313" key="2">
    <source>
        <dbReference type="Proteomes" id="UP000004736"/>
    </source>
</evidence>
<keyword evidence="2" id="KW-1185">Reference proteome</keyword>
<comment type="caution">
    <text evidence="1">The sequence shown here is derived from an EMBL/GenBank/DDBJ whole genome shotgun (WGS) entry which is preliminary data.</text>
</comment>
<reference evidence="1" key="1">
    <citation type="submission" date="2009-09" db="EMBL/GenBank/DDBJ databases">
        <authorList>
            <person name="Weinstock G."/>
            <person name="Sodergren E."/>
            <person name="Clifton S."/>
            <person name="Fulton L."/>
            <person name="Fulton B."/>
            <person name="Courtney L."/>
            <person name="Fronick C."/>
            <person name="Harrison M."/>
            <person name="Strong C."/>
            <person name="Farmer C."/>
            <person name="Delahaunty K."/>
            <person name="Markovic C."/>
            <person name="Hall O."/>
            <person name="Minx P."/>
            <person name="Tomlinson C."/>
            <person name="Mitreva M."/>
            <person name="Nelson J."/>
            <person name="Hou S."/>
            <person name="Wollam A."/>
            <person name="Pepin K.H."/>
            <person name="Johnson M."/>
            <person name="Bhonagiri V."/>
            <person name="Nash W.E."/>
            <person name="Warren W."/>
            <person name="Chinwalla A."/>
            <person name="Mardis E.R."/>
            <person name="Wilson R.K."/>
        </authorList>
    </citation>
    <scope>NUCLEOTIDE SEQUENCE [LARGE SCALE GENOMIC DNA]</scope>
    <source>
        <strain evidence="1">DSM 15470</strain>
    </source>
</reference>
<proteinExistence type="predicted"/>
<evidence type="ECO:0000313" key="1">
    <source>
        <dbReference type="EMBL" id="EEW96531.1"/>
    </source>
</evidence>